<comment type="caution">
    <text evidence="3">The sequence shown here is derived from an EMBL/GenBank/DDBJ whole genome shotgun (WGS) entry which is preliminary data.</text>
</comment>
<feature type="compositionally biased region" description="Basic and acidic residues" evidence="1">
    <location>
        <begin position="12"/>
        <end position="21"/>
    </location>
</feature>
<reference evidence="3 4" key="1">
    <citation type="submission" date="2023-01" db="EMBL/GenBank/DDBJ databases">
        <title>Analysis of 21 Apiospora genomes using comparative genomics revels a genus with tremendous synthesis potential of carbohydrate active enzymes and secondary metabolites.</title>
        <authorList>
            <person name="Sorensen T."/>
        </authorList>
    </citation>
    <scope>NUCLEOTIDE SEQUENCE [LARGE SCALE GENOMIC DNA]</scope>
    <source>
        <strain evidence="3 4">CBS 83171</strain>
    </source>
</reference>
<dbReference type="EMBL" id="JAQQWM010000002">
    <property type="protein sequence ID" value="KAK8078006.1"/>
    <property type="molecule type" value="Genomic_DNA"/>
</dbReference>
<evidence type="ECO:0000259" key="2">
    <source>
        <dbReference type="Pfam" id="PF25534"/>
    </source>
</evidence>
<accession>A0ABR1W637</accession>
<dbReference type="InterPro" id="IPR057678">
    <property type="entry name" value="DUF7918"/>
</dbReference>
<keyword evidence="4" id="KW-1185">Reference proteome</keyword>
<evidence type="ECO:0000313" key="3">
    <source>
        <dbReference type="EMBL" id="KAK8078006.1"/>
    </source>
</evidence>
<organism evidence="3 4">
    <name type="scientific">Apiospora saccharicola</name>
    <dbReference type="NCBI Taxonomy" id="335842"/>
    <lineage>
        <taxon>Eukaryota</taxon>
        <taxon>Fungi</taxon>
        <taxon>Dikarya</taxon>
        <taxon>Ascomycota</taxon>
        <taxon>Pezizomycotina</taxon>
        <taxon>Sordariomycetes</taxon>
        <taxon>Xylariomycetidae</taxon>
        <taxon>Amphisphaeriales</taxon>
        <taxon>Apiosporaceae</taxon>
        <taxon>Apiospora</taxon>
    </lineage>
</organism>
<feature type="region of interest" description="Disordered" evidence="1">
    <location>
        <begin position="98"/>
        <end position="145"/>
    </location>
</feature>
<name>A0ABR1W637_9PEZI</name>
<gene>
    <name evidence="3" type="ORF">PG996_004176</name>
</gene>
<feature type="domain" description="DUF7918" evidence="2">
    <location>
        <begin position="6"/>
        <end position="83"/>
    </location>
</feature>
<dbReference type="Pfam" id="PF25534">
    <property type="entry name" value="DUF7918"/>
    <property type="match status" value="1"/>
</dbReference>
<proteinExistence type="predicted"/>
<evidence type="ECO:0000313" key="4">
    <source>
        <dbReference type="Proteomes" id="UP001446871"/>
    </source>
</evidence>
<evidence type="ECO:0000256" key="1">
    <source>
        <dbReference type="SAM" id="MobiDB-lite"/>
    </source>
</evidence>
<protein>
    <recommendedName>
        <fullName evidence="2">DUF7918 domain-containing protein</fullName>
    </recommendedName>
</protein>
<feature type="region of interest" description="Disordered" evidence="1">
    <location>
        <begin position="1"/>
        <end position="24"/>
    </location>
</feature>
<dbReference type="Proteomes" id="UP001446871">
    <property type="component" value="Unassembled WGS sequence"/>
</dbReference>
<sequence>MQYPRPAFEYADPDHNPDAEGHGTQVSSKYIECRNGETFTIHVRVNKTHDHQQPVPHTLNHAVCIDGHRIGRELCRESITETEKTVSNKRGLLKKKFGLKPADTNNGAADISTPGAASTPAKTLKSKKSTGTKRKDGGEYGNKIR</sequence>